<reference evidence="4" key="1">
    <citation type="submission" date="2016-10" db="EMBL/GenBank/DDBJ databases">
        <authorList>
            <person name="Varghese N."/>
            <person name="Submissions S."/>
        </authorList>
    </citation>
    <scope>NUCLEOTIDE SEQUENCE [LARGE SCALE GENOMIC DNA]</scope>
    <source>
        <strain evidence="4">LMG 26416</strain>
    </source>
</reference>
<dbReference type="Proteomes" id="UP000199120">
    <property type="component" value="Unassembled WGS sequence"/>
</dbReference>
<dbReference type="RefSeq" id="WP_090550084.1">
    <property type="nucleotide sequence ID" value="NZ_FNSR01000002.1"/>
</dbReference>
<feature type="signal peptide" evidence="2">
    <location>
        <begin position="1"/>
        <end position="27"/>
    </location>
</feature>
<feature type="compositionally biased region" description="Low complexity" evidence="1">
    <location>
        <begin position="29"/>
        <end position="49"/>
    </location>
</feature>
<organism evidence="3 4">
    <name type="scientific">Paraburkholderia caballeronis</name>
    <dbReference type="NCBI Taxonomy" id="416943"/>
    <lineage>
        <taxon>Bacteria</taxon>
        <taxon>Pseudomonadati</taxon>
        <taxon>Pseudomonadota</taxon>
        <taxon>Betaproteobacteria</taxon>
        <taxon>Burkholderiales</taxon>
        <taxon>Burkholderiaceae</taxon>
        <taxon>Paraburkholderia</taxon>
    </lineage>
</organism>
<keyword evidence="4" id="KW-1185">Reference proteome</keyword>
<feature type="compositionally biased region" description="Basic residues" evidence="1">
    <location>
        <begin position="55"/>
        <end position="70"/>
    </location>
</feature>
<evidence type="ECO:0000256" key="2">
    <source>
        <dbReference type="SAM" id="SignalP"/>
    </source>
</evidence>
<evidence type="ECO:0008006" key="5">
    <source>
        <dbReference type="Google" id="ProtNLM"/>
    </source>
</evidence>
<protein>
    <recommendedName>
        <fullName evidence="5">DUF4148 domain-containing protein</fullName>
    </recommendedName>
</protein>
<evidence type="ECO:0000313" key="3">
    <source>
        <dbReference type="EMBL" id="SEM13565.1"/>
    </source>
</evidence>
<proteinExistence type="predicted"/>
<evidence type="ECO:0000256" key="1">
    <source>
        <dbReference type="SAM" id="MobiDB-lite"/>
    </source>
</evidence>
<feature type="compositionally biased region" description="Polar residues" evidence="1">
    <location>
        <begin position="88"/>
        <end position="101"/>
    </location>
</feature>
<accession>A0A1H7VXQ7</accession>
<dbReference type="AlphaFoldDB" id="A0A1H7VXQ7"/>
<feature type="region of interest" description="Disordered" evidence="1">
    <location>
        <begin position="29"/>
        <end position="111"/>
    </location>
</feature>
<name>A0A1H7VXQ7_9BURK</name>
<evidence type="ECO:0000313" key="4">
    <source>
        <dbReference type="Proteomes" id="UP000199120"/>
    </source>
</evidence>
<dbReference type="OrthoDB" id="9133911at2"/>
<feature type="compositionally biased region" description="Basic and acidic residues" evidence="1">
    <location>
        <begin position="71"/>
        <end position="82"/>
    </location>
</feature>
<keyword evidence="2" id="KW-0732">Signal</keyword>
<gene>
    <name evidence="3" type="ORF">SAMN05192542_12827</name>
</gene>
<feature type="chain" id="PRO_5030029387" description="DUF4148 domain-containing protein" evidence="2">
    <location>
        <begin position="28"/>
        <end position="111"/>
    </location>
</feature>
<dbReference type="EMBL" id="FOAJ01000028">
    <property type="protein sequence ID" value="SEM13565.1"/>
    <property type="molecule type" value="Genomic_DNA"/>
</dbReference>
<sequence length="111" mass="11495">MRSSVSKLTIAAATAAFLLGSALPAVAQTAAPAPDATTQAAPDAQPTTKAEQKKAARAQRKAVRKAARAKKNAELKKLEDAGYRPATNDPNYPESIQNAQKKLNAPAGASQ</sequence>